<reference evidence="2 3" key="1">
    <citation type="submission" date="2016-03" db="EMBL/GenBank/DDBJ databases">
        <title>Choanephora cucurbitarum.</title>
        <authorList>
            <person name="Min B."/>
            <person name="Park H."/>
            <person name="Park J.-H."/>
            <person name="Shin H.-D."/>
            <person name="Choi I.-G."/>
        </authorList>
    </citation>
    <scope>NUCLEOTIDE SEQUENCE [LARGE SCALE GENOMIC DNA]</scope>
    <source>
        <strain evidence="2 3">KUS-F28377</strain>
    </source>
</reference>
<dbReference type="EMBL" id="LUGH01000074">
    <property type="protein sequence ID" value="OBZ89878.1"/>
    <property type="molecule type" value="Genomic_DNA"/>
</dbReference>
<evidence type="ECO:0000256" key="1">
    <source>
        <dbReference type="SAM" id="Phobius"/>
    </source>
</evidence>
<keyword evidence="3" id="KW-1185">Reference proteome</keyword>
<accession>A0A1C7NLK0</accession>
<feature type="transmembrane region" description="Helical" evidence="1">
    <location>
        <begin position="23"/>
        <end position="44"/>
    </location>
</feature>
<evidence type="ECO:0000313" key="2">
    <source>
        <dbReference type="EMBL" id="OBZ89878.1"/>
    </source>
</evidence>
<dbReference type="Proteomes" id="UP000093000">
    <property type="component" value="Unassembled WGS sequence"/>
</dbReference>
<organism evidence="2 3">
    <name type="scientific">Choanephora cucurbitarum</name>
    <dbReference type="NCBI Taxonomy" id="101091"/>
    <lineage>
        <taxon>Eukaryota</taxon>
        <taxon>Fungi</taxon>
        <taxon>Fungi incertae sedis</taxon>
        <taxon>Mucoromycota</taxon>
        <taxon>Mucoromycotina</taxon>
        <taxon>Mucoromycetes</taxon>
        <taxon>Mucorales</taxon>
        <taxon>Mucorineae</taxon>
        <taxon>Choanephoraceae</taxon>
        <taxon>Choanephoroideae</taxon>
        <taxon>Choanephora</taxon>
    </lineage>
</organism>
<proteinExistence type="predicted"/>
<evidence type="ECO:0000313" key="3">
    <source>
        <dbReference type="Proteomes" id="UP000093000"/>
    </source>
</evidence>
<keyword evidence="1" id="KW-0812">Transmembrane</keyword>
<comment type="caution">
    <text evidence="2">The sequence shown here is derived from an EMBL/GenBank/DDBJ whole genome shotgun (WGS) entry which is preliminary data.</text>
</comment>
<gene>
    <name evidence="2" type="ORF">A0J61_02081</name>
</gene>
<keyword evidence="1" id="KW-1133">Transmembrane helix</keyword>
<name>A0A1C7NLK0_9FUNG</name>
<dbReference type="InParanoid" id="A0A1C7NLK0"/>
<protein>
    <submittedName>
        <fullName evidence="2">Uncharacterized protein</fullName>
    </submittedName>
</protein>
<dbReference type="AlphaFoldDB" id="A0A1C7NLK0"/>
<keyword evidence="1" id="KW-0472">Membrane</keyword>
<sequence length="128" mass="15158">MTAFKAFPPLNTALRRFAIKRGLLLFHIIVYNFFRIPGMIFSIWQQLPTKITKLHLSTCLGLEREDSPEKKEHLRQFRRKSTIRSIKDRFSRLDSGHVISTRKHFLEQFVSDNVETFYNSKTDELLNS</sequence>